<reference evidence="3" key="1">
    <citation type="submission" date="2019-10" db="EMBL/GenBank/DDBJ databases">
        <title>Conservation and host-specific expression of non-tandemly repeated heterogenous ribosome RNA gene in arbuscular mycorrhizal fungi.</title>
        <authorList>
            <person name="Maeda T."/>
            <person name="Kobayashi Y."/>
            <person name="Nakagawa T."/>
            <person name="Ezawa T."/>
            <person name="Yamaguchi K."/>
            <person name="Bino T."/>
            <person name="Nishimoto Y."/>
            <person name="Shigenobu S."/>
            <person name="Kawaguchi M."/>
        </authorList>
    </citation>
    <scope>NUCLEOTIDE SEQUENCE</scope>
    <source>
        <strain evidence="3">HR1</strain>
    </source>
</reference>
<comment type="caution">
    <text evidence="3">The sequence shown here is derived from an EMBL/GenBank/DDBJ whole genome shotgun (WGS) entry which is preliminary data.</text>
</comment>
<evidence type="ECO:0000256" key="1">
    <source>
        <dbReference type="SAM" id="MobiDB-lite"/>
    </source>
</evidence>
<evidence type="ECO:0000256" key="2">
    <source>
        <dbReference type="SAM" id="Phobius"/>
    </source>
</evidence>
<name>A0A8H3LL69_9GLOM</name>
<feature type="region of interest" description="Disordered" evidence="1">
    <location>
        <begin position="291"/>
        <end position="320"/>
    </location>
</feature>
<proteinExistence type="predicted"/>
<keyword evidence="2" id="KW-1133">Transmembrane helix</keyword>
<dbReference type="OrthoDB" id="5596129at2759"/>
<accession>A0A8H3LL69</accession>
<feature type="region of interest" description="Disordered" evidence="1">
    <location>
        <begin position="407"/>
        <end position="581"/>
    </location>
</feature>
<dbReference type="Proteomes" id="UP000615446">
    <property type="component" value="Unassembled WGS sequence"/>
</dbReference>
<feature type="compositionally biased region" description="Low complexity" evidence="1">
    <location>
        <begin position="551"/>
        <end position="581"/>
    </location>
</feature>
<feature type="compositionally biased region" description="Polar residues" evidence="1">
    <location>
        <begin position="423"/>
        <end position="450"/>
    </location>
</feature>
<feature type="transmembrane region" description="Helical" evidence="2">
    <location>
        <begin position="246"/>
        <end position="265"/>
    </location>
</feature>
<feature type="compositionally biased region" description="Polar residues" evidence="1">
    <location>
        <begin position="490"/>
        <end position="548"/>
    </location>
</feature>
<dbReference type="AlphaFoldDB" id="A0A8H3LL69"/>
<gene>
    <name evidence="3" type="ORF">RCL2_001432700</name>
</gene>
<feature type="compositionally biased region" description="Basic and acidic residues" evidence="1">
    <location>
        <begin position="451"/>
        <end position="463"/>
    </location>
</feature>
<protein>
    <submittedName>
        <fullName evidence="3">Uncharacterized protein</fullName>
    </submittedName>
</protein>
<keyword evidence="2" id="KW-0812">Transmembrane</keyword>
<organism evidence="3 4">
    <name type="scientific">Rhizophagus clarus</name>
    <dbReference type="NCBI Taxonomy" id="94130"/>
    <lineage>
        <taxon>Eukaryota</taxon>
        <taxon>Fungi</taxon>
        <taxon>Fungi incertae sedis</taxon>
        <taxon>Mucoromycota</taxon>
        <taxon>Glomeromycotina</taxon>
        <taxon>Glomeromycetes</taxon>
        <taxon>Glomerales</taxon>
        <taxon>Glomeraceae</taxon>
        <taxon>Rhizophagus</taxon>
    </lineage>
</organism>
<evidence type="ECO:0000313" key="4">
    <source>
        <dbReference type="Proteomes" id="UP000615446"/>
    </source>
</evidence>
<dbReference type="EMBL" id="BLAL01000165">
    <property type="protein sequence ID" value="GES87329.1"/>
    <property type="molecule type" value="Genomic_DNA"/>
</dbReference>
<sequence>MLLGFFKKDNKEASLRGFFALVFVCVILGISMNKILIVFRIKKVEPLVTLQIKYADNIPVWSSFMCGQGFTGMVAQTLKRGPTGTNTDVATELPQSYIQKISTVNLTTGDWTNQTGTWPCFIFNPGNNIFFKTGVIDQIILLGLVNNKVNSGSSGLIFGIFDKERNLSSIEPFISPIPSINTYTFTRNERLDDNNILHSYFFVNKQNIVSIDNFQNPNLAAKFAYSPDTYLVQNYTEKVPYTPYDLISAVGGLTTYALAIWFVLFGRGKYRSWGLIQRYVLRNSPDARKKDNHNSLLPYTNEKSRDTDNNSTLVGSKNFEDERPSSTFYFSSSGTPTQSRFINSISPNSVITSSYYSTKELNKRIDAKINQKLWFVEQTLNRHYLSGFKLRRYDVDLKKLGFDTSYDDDNDDKMALTPPTIHHNWNNIDSNVQTNQTNHKSIQISPSLTHYDSRDSINPEEQRTQYPNVAIGQVPLEKKQRGRNSGAGSGNYQQFVNTSTNDATGVATTSPSQSGNVNNHSTRSSKLQIPLSLQSGVISNQEQVQSPPLNTPQGQDPSQSSPQGQDPSQSPSTQGPLPEER</sequence>
<feature type="transmembrane region" description="Helical" evidence="2">
    <location>
        <begin position="18"/>
        <end position="39"/>
    </location>
</feature>
<evidence type="ECO:0000313" key="3">
    <source>
        <dbReference type="EMBL" id="GES87329.1"/>
    </source>
</evidence>
<keyword evidence="2" id="KW-0472">Membrane</keyword>